<gene>
    <name evidence="1" type="ORF">BDY19DRAFT_974043</name>
</gene>
<name>A0ACB8TQ47_9APHY</name>
<protein>
    <submittedName>
        <fullName evidence="1">Uncharacterized protein</fullName>
    </submittedName>
</protein>
<sequence>MANACDSDAYTSTESPPRRSQLPVELLHIIASHVVVDYLDDLIAGPLSLPSPDFETLRNDMERLQAAPSHAQNVGEDIGGDDDAQADLPHIGLDGHDDLAEGAENADVVDGDDDVAGHDAEADIFGLYSDKTLEQYNPVIPLTQSSTQLRAVTLGVLSDLLGIQLVKERVWRLSKKPWRFIQLTRYAWANPAYLHHFRRHFNFHTVAISSSVIISYTTIAYDSYRLQLARDAITNVADLAMYQRSKHLVDKLLNSSTMSMNITKLINNEVARVKVTCERARVLAREMAEFIIFEVHMIVWRRVFGIVCTVEEMTQECDKWTGLEDSIVRSDDPNGVISVSAQILEISLYYLYFLLMECAWR</sequence>
<organism evidence="1 2">
    <name type="scientific">Irpex rosettiformis</name>
    <dbReference type="NCBI Taxonomy" id="378272"/>
    <lineage>
        <taxon>Eukaryota</taxon>
        <taxon>Fungi</taxon>
        <taxon>Dikarya</taxon>
        <taxon>Basidiomycota</taxon>
        <taxon>Agaricomycotina</taxon>
        <taxon>Agaricomycetes</taxon>
        <taxon>Polyporales</taxon>
        <taxon>Irpicaceae</taxon>
        <taxon>Irpex</taxon>
    </lineage>
</organism>
<reference evidence="1" key="1">
    <citation type="journal article" date="2021" name="Environ. Microbiol.">
        <title>Gene family expansions and transcriptome signatures uncover fungal adaptations to wood decay.</title>
        <authorList>
            <person name="Hage H."/>
            <person name="Miyauchi S."/>
            <person name="Viragh M."/>
            <person name="Drula E."/>
            <person name="Min B."/>
            <person name="Chaduli D."/>
            <person name="Navarro D."/>
            <person name="Favel A."/>
            <person name="Norest M."/>
            <person name="Lesage-Meessen L."/>
            <person name="Balint B."/>
            <person name="Merenyi Z."/>
            <person name="de Eugenio L."/>
            <person name="Morin E."/>
            <person name="Martinez A.T."/>
            <person name="Baldrian P."/>
            <person name="Stursova M."/>
            <person name="Martinez M.J."/>
            <person name="Novotny C."/>
            <person name="Magnuson J.K."/>
            <person name="Spatafora J.W."/>
            <person name="Maurice S."/>
            <person name="Pangilinan J."/>
            <person name="Andreopoulos W."/>
            <person name="LaButti K."/>
            <person name="Hundley H."/>
            <person name="Na H."/>
            <person name="Kuo A."/>
            <person name="Barry K."/>
            <person name="Lipzen A."/>
            <person name="Henrissat B."/>
            <person name="Riley R."/>
            <person name="Ahrendt S."/>
            <person name="Nagy L.G."/>
            <person name="Grigoriev I.V."/>
            <person name="Martin F."/>
            <person name="Rosso M.N."/>
        </authorList>
    </citation>
    <scope>NUCLEOTIDE SEQUENCE</scope>
    <source>
        <strain evidence="1">CBS 384.51</strain>
    </source>
</reference>
<dbReference type="EMBL" id="MU274947">
    <property type="protein sequence ID" value="KAI0084142.1"/>
    <property type="molecule type" value="Genomic_DNA"/>
</dbReference>
<proteinExistence type="predicted"/>
<dbReference type="Proteomes" id="UP001055072">
    <property type="component" value="Unassembled WGS sequence"/>
</dbReference>
<evidence type="ECO:0000313" key="1">
    <source>
        <dbReference type="EMBL" id="KAI0084142.1"/>
    </source>
</evidence>
<accession>A0ACB8TQ47</accession>
<comment type="caution">
    <text evidence="1">The sequence shown here is derived from an EMBL/GenBank/DDBJ whole genome shotgun (WGS) entry which is preliminary data.</text>
</comment>
<keyword evidence="2" id="KW-1185">Reference proteome</keyword>
<evidence type="ECO:0000313" key="2">
    <source>
        <dbReference type="Proteomes" id="UP001055072"/>
    </source>
</evidence>